<organism evidence="3 4">
    <name type="scientific">Chlamydia serpentis</name>
    <dbReference type="NCBI Taxonomy" id="1967782"/>
    <lineage>
        <taxon>Bacteria</taxon>
        <taxon>Pseudomonadati</taxon>
        <taxon>Chlamydiota</taxon>
        <taxon>Chlamydiia</taxon>
        <taxon>Chlamydiales</taxon>
        <taxon>Chlamydiaceae</taxon>
        <taxon>Chlamydia/Chlamydophila group</taxon>
        <taxon>Chlamydia</taxon>
    </lineage>
</organism>
<dbReference type="AlphaFoldDB" id="A0A2R8FAR2"/>
<feature type="transmembrane region" description="Helical" evidence="2">
    <location>
        <begin position="46"/>
        <end position="70"/>
    </location>
</feature>
<keyword evidence="2" id="KW-1133">Transmembrane helix</keyword>
<proteinExistence type="predicted"/>
<evidence type="ECO:0000256" key="2">
    <source>
        <dbReference type="SAM" id="Phobius"/>
    </source>
</evidence>
<keyword evidence="4" id="KW-1185">Reference proteome</keyword>
<dbReference type="EMBL" id="LT993738">
    <property type="protein sequence ID" value="SPN73513.1"/>
    <property type="molecule type" value="Genomic_DNA"/>
</dbReference>
<gene>
    <name evidence="3" type="ORF">C10C_0341</name>
</gene>
<evidence type="ECO:0000256" key="1">
    <source>
        <dbReference type="SAM" id="MobiDB-lite"/>
    </source>
</evidence>
<evidence type="ECO:0000313" key="3">
    <source>
        <dbReference type="EMBL" id="SPN73513.1"/>
    </source>
</evidence>
<name>A0A2R8FAR2_9CHLA</name>
<reference evidence="4" key="1">
    <citation type="submission" date="2017-11" db="EMBL/GenBank/DDBJ databases">
        <authorList>
            <person name="Seth-Smith MB H."/>
        </authorList>
    </citation>
    <scope>NUCLEOTIDE SEQUENCE [LARGE SCALE GENOMIC DNA]</scope>
</reference>
<keyword evidence="2" id="KW-0472">Membrane</keyword>
<keyword evidence="2" id="KW-0812">Transmembrane</keyword>
<evidence type="ECO:0000313" key="4">
    <source>
        <dbReference type="Proteomes" id="UP000244926"/>
    </source>
</evidence>
<dbReference type="KEGG" id="csee:C10C_0341"/>
<protein>
    <submittedName>
        <fullName evidence="3">Uncharacterized protein</fullName>
    </submittedName>
</protein>
<feature type="region of interest" description="Disordered" evidence="1">
    <location>
        <begin position="1"/>
        <end position="30"/>
    </location>
</feature>
<sequence length="381" mass="42883">MKIGATFSDKTHPEQPFPTSTQTQDTPSRVTPVSKRQKVLEVARSVLNVLVIFLIFAASITLFVLAGLSFPVMQCFMITSIITVVAATLGILALLLHLLPKKEVSSQLPQIILIPSSEETRPKRTRPPYDTSTSSILFCHYEETKHELPPGILIPGASSIDVFTLKNYPSCKVVSACASNLTKISDHESPVHSLFLLPPENSYTKTDQPKPTSQPLKQLQELLGKEEWSKIKSQMDLQKTPGAWQSFPWQGSSKNVILAWSPWGHYDRDVERMLDQQCSSSINYHDLAYEHRKKNMNSELFFKALLKELMQKGITKVHIHGLEFFNPLSHNGKPHFQTHNPYLKSKLLEALALAAKEVSKETKAALTLYVTQDDKNPFHLE</sequence>
<feature type="transmembrane region" description="Helical" evidence="2">
    <location>
        <begin position="76"/>
        <end position="99"/>
    </location>
</feature>
<feature type="compositionally biased region" description="Polar residues" evidence="1">
    <location>
        <begin position="17"/>
        <end position="30"/>
    </location>
</feature>
<dbReference type="RefSeq" id="WP_108896477.1">
    <property type="nucleotide sequence ID" value="NZ_LT993738.1"/>
</dbReference>
<dbReference type="Proteomes" id="UP000244926">
    <property type="component" value="Chromosome I"/>
</dbReference>
<dbReference type="OrthoDB" id="19174at2"/>
<accession>A0A2R8FAR2</accession>